<keyword evidence="3" id="KW-1185">Reference proteome</keyword>
<dbReference type="AlphaFoldDB" id="A0A3B0C8N2"/>
<protein>
    <submittedName>
        <fullName evidence="2">Uncharacterized protein</fullName>
    </submittedName>
</protein>
<name>A0A3B0C8N2_9FLAO</name>
<feature type="transmembrane region" description="Helical" evidence="1">
    <location>
        <begin position="31"/>
        <end position="49"/>
    </location>
</feature>
<dbReference type="Proteomes" id="UP000276603">
    <property type="component" value="Unassembled WGS sequence"/>
</dbReference>
<evidence type="ECO:0000313" key="3">
    <source>
        <dbReference type="Proteomes" id="UP000276603"/>
    </source>
</evidence>
<reference evidence="2 3" key="1">
    <citation type="submission" date="2018-10" db="EMBL/GenBank/DDBJ databases">
        <title>Ulvibacterium marinum gen. nov., sp. nov., a novel marine bacterium of the family Flavobacteriaceae, isolated from a culture of the green alga Ulva prolifera.</title>
        <authorList>
            <person name="Zhang Z."/>
        </authorList>
    </citation>
    <scope>NUCLEOTIDE SEQUENCE [LARGE SCALE GENOMIC DNA]</scope>
    <source>
        <strain evidence="2 3">CCMM003</strain>
    </source>
</reference>
<sequence>MTIMVFTDIVVVFIMIGLIFISFVDYFLEKWVLLMIFFLFIIFSLYFPFSNLFTFKEISKRGTSSSMPSYLFFFMMR</sequence>
<feature type="transmembrane region" description="Helical" evidence="1">
    <location>
        <begin position="6"/>
        <end position="24"/>
    </location>
</feature>
<proteinExistence type="predicted"/>
<organism evidence="2 3">
    <name type="scientific">Ulvibacterium marinum</name>
    <dbReference type="NCBI Taxonomy" id="2419782"/>
    <lineage>
        <taxon>Bacteria</taxon>
        <taxon>Pseudomonadati</taxon>
        <taxon>Bacteroidota</taxon>
        <taxon>Flavobacteriia</taxon>
        <taxon>Flavobacteriales</taxon>
        <taxon>Flavobacteriaceae</taxon>
        <taxon>Ulvibacterium</taxon>
    </lineage>
</organism>
<evidence type="ECO:0000256" key="1">
    <source>
        <dbReference type="SAM" id="Phobius"/>
    </source>
</evidence>
<dbReference type="EMBL" id="RBCJ01000001">
    <property type="protein sequence ID" value="RKN82465.1"/>
    <property type="molecule type" value="Genomic_DNA"/>
</dbReference>
<keyword evidence="1" id="KW-1133">Transmembrane helix</keyword>
<gene>
    <name evidence="2" type="ORF">D7Z94_01020</name>
</gene>
<keyword evidence="1" id="KW-0472">Membrane</keyword>
<evidence type="ECO:0000313" key="2">
    <source>
        <dbReference type="EMBL" id="RKN82465.1"/>
    </source>
</evidence>
<comment type="caution">
    <text evidence="2">The sequence shown here is derived from an EMBL/GenBank/DDBJ whole genome shotgun (WGS) entry which is preliminary data.</text>
</comment>
<keyword evidence="1" id="KW-0812">Transmembrane</keyword>
<accession>A0A3B0C8N2</accession>